<evidence type="ECO:0000256" key="1">
    <source>
        <dbReference type="SAM" id="Phobius"/>
    </source>
</evidence>
<dbReference type="OrthoDB" id="5830488at2759"/>
<feature type="transmembrane region" description="Helical" evidence="1">
    <location>
        <begin position="12"/>
        <end position="31"/>
    </location>
</feature>
<dbReference type="FunCoup" id="O17220">
    <property type="interactions" value="62"/>
</dbReference>
<dbReference type="RefSeq" id="NP_497479.1">
    <property type="nucleotide sequence ID" value="NM_065078.6"/>
</dbReference>
<name>O17220_CAEEL</name>
<reference evidence="2 3" key="1">
    <citation type="journal article" date="1998" name="Science">
        <title>Genome sequence of the nematode C. elegans: a platform for investigating biology.</title>
        <authorList>
            <consortium name="The C. elegans sequencing consortium"/>
            <person name="Sulson J.E."/>
            <person name="Waterston R."/>
        </authorList>
    </citation>
    <scope>NUCLEOTIDE SEQUENCE [LARGE SCALE GENOMIC DNA]</scope>
    <source>
        <strain evidence="2 3">Bristol N2</strain>
    </source>
</reference>
<dbReference type="GeneID" id="175336"/>
<feature type="transmembrane region" description="Helical" evidence="1">
    <location>
        <begin position="75"/>
        <end position="100"/>
    </location>
</feature>
<dbReference type="SMR" id="O17220"/>
<dbReference type="Bgee" id="WBGene00018720">
    <property type="expression patterns" value="Expressed in germ line (C elegans) and 4 other cell types or tissues"/>
</dbReference>
<keyword evidence="1" id="KW-0812">Transmembrane</keyword>
<proteinExistence type="predicted"/>
<dbReference type="CTD" id="175336"/>
<dbReference type="PIR" id="B88395">
    <property type="entry name" value="B88395"/>
</dbReference>
<dbReference type="KEGG" id="cel:CELE_F53A3.1"/>
<dbReference type="PaxDb" id="6239-F53A3.1"/>
<organism evidence="2 3">
    <name type="scientific">Caenorhabditis elegans</name>
    <dbReference type="NCBI Taxonomy" id="6239"/>
    <lineage>
        <taxon>Eukaryota</taxon>
        <taxon>Metazoa</taxon>
        <taxon>Ecdysozoa</taxon>
        <taxon>Nematoda</taxon>
        <taxon>Chromadorea</taxon>
        <taxon>Rhabditida</taxon>
        <taxon>Rhabditina</taxon>
        <taxon>Rhabditomorpha</taxon>
        <taxon>Rhabditoidea</taxon>
        <taxon>Rhabditidae</taxon>
        <taxon>Peloderinae</taxon>
        <taxon>Caenorhabditis</taxon>
    </lineage>
</organism>
<accession>O17220</accession>
<dbReference type="InParanoid" id="O17220"/>
<evidence type="ECO:0000313" key="3">
    <source>
        <dbReference type="Proteomes" id="UP000001940"/>
    </source>
</evidence>
<gene>
    <name evidence="2" type="ORF">CELE_F53A3.1</name>
    <name evidence="2 4" type="ORF">F53A3.1</name>
</gene>
<dbReference type="eggNOG" id="ENOG502SE0A">
    <property type="taxonomic scope" value="Eukaryota"/>
</dbReference>
<keyword evidence="1" id="KW-0472">Membrane</keyword>
<evidence type="ECO:0000313" key="2">
    <source>
        <dbReference type="EMBL" id="CCD62152.1"/>
    </source>
</evidence>
<feature type="transmembrane region" description="Helical" evidence="1">
    <location>
        <begin position="129"/>
        <end position="148"/>
    </location>
</feature>
<dbReference type="EMBL" id="BX284603">
    <property type="protein sequence ID" value="CCD62152.1"/>
    <property type="molecule type" value="Genomic_DNA"/>
</dbReference>
<dbReference type="AGR" id="WB:WBGene00018720"/>
<dbReference type="WormBase" id="F53A3.1">
    <property type="protein sequence ID" value="CE10880"/>
    <property type="gene ID" value="WBGene00018720"/>
</dbReference>
<feature type="transmembrane region" description="Helical" evidence="1">
    <location>
        <begin position="43"/>
        <end position="63"/>
    </location>
</feature>
<sequence>MTKPVGWCATWLPMIKLAQAICHFIVIMVFLDGRHQWYMYNAILTFSFLALFYSFFTILLRFFELTELHFMSFNFAAMLCNFVLMVLSLAFSGILIWDICNMRDGPHKIKYHDRLPPVTIGQDAWIRRCVLAASSLLLAGLLYLITYLKLRGVATS</sequence>
<dbReference type="AlphaFoldDB" id="O17220"/>
<evidence type="ECO:0000313" key="4">
    <source>
        <dbReference type="WormBase" id="F53A3.1"/>
    </source>
</evidence>
<dbReference type="HOGENOM" id="CLU_126192_0_0_1"/>
<keyword evidence="1" id="KW-1133">Transmembrane helix</keyword>
<dbReference type="UCSC" id="F53A3.1">
    <property type="organism name" value="c. elegans"/>
</dbReference>
<dbReference type="OMA" id="ICHFIVI"/>
<dbReference type="Proteomes" id="UP000001940">
    <property type="component" value="Chromosome III"/>
</dbReference>
<protein>
    <submittedName>
        <fullName evidence="2">MARVEL domain-containing protein</fullName>
    </submittedName>
</protein>
<keyword evidence="3" id="KW-1185">Reference proteome</keyword>